<proteinExistence type="predicted"/>
<name>A0A7X2S820_9BACI</name>
<feature type="transmembrane region" description="Helical" evidence="1">
    <location>
        <begin position="78"/>
        <end position="103"/>
    </location>
</feature>
<dbReference type="InterPro" id="IPR024164">
    <property type="entry name" value="KinB-signalling_activ"/>
</dbReference>
<evidence type="ECO:0000313" key="3">
    <source>
        <dbReference type="Proteomes" id="UP000434639"/>
    </source>
</evidence>
<dbReference type="SMART" id="SM01251">
    <property type="entry name" value="KbaA"/>
    <property type="match status" value="1"/>
</dbReference>
<evidence type="ECO:0000313" key="2">
    <source>
        <dbReference type="EMBL" id="MTH55087.1"/>
    </source>
</evidence>
<dbReference type="EMBL" id="WMIB01000023">
    <property type="protein sequence ID" value="MTH55087.1"/>
    <property type="molecule type" value="Genomic_DNA"/>
</dbReference>
<dbReference type="AlphaFoldDB" id="A0A7X2S820"/>
<dbReference type="RefSeq" id="WP_155113598.1">
    <property type="nucleotide sequence ID" value="NZ_WMIB01000023.1"/>
</dbReference>
<feature type="transmembrane region" description="Helical" evidence="1">
    <location>
        <begin position="7"/>
        <end position="28"/>
    </location>
</feature>
<feature type="transmembrane region" description="Helical" evidence="1">
    <location>
        <begin position="167"/>
        <end position="187"/>
    </location>
</feature>
<evidence type="ECO:0000256" key="1">
    <source>
        <dbReference type="SAM" id="Phobius"/>
    </source>
</evidence>
<accession>A0A7X2S820</accession>
<dbReference type="GO" id="GO:0045881">
    <property type="term" value="P:positive regulation of sporulation resulting in formation of a cellular spore"/>
    <property type="evidence" value="ECO:0007669"/>
    <property type="project" value="InterPro"/>
</dbReference>
<sequence>MKSRDWVRFFFSSLLVGAAAAVISGFVLNWDQQAGSFAEFKAGEILASFIWFIGVGLMFSIISQMGFFAYLTLHRFGLGIFGSIWSPVQILLIAFVFFDLIYFRYQVFGGDLAPYIWLALIFLAVCFGIAYMKQKDTNKGAFIPALFFMFVGTAVEWFPALRENDPNWLYFMLISLLCCNAYQLLMLPRFSGASVKRPGRQETAEG</sequence>
<dbReference type="OrthoDB" id="2374256at2"/>
<feature type="transmembrane region" description="Helical" evidence="1">
    <location>
        <begin position="115"/>
        <end position="132"/>
    </location>
</feature>
<dbReference type="Pfam" id="PF14089">
    <property type="entry name" value="KbaA"/>
    <property type="match status" value="1"/>
</dbReference>
<gene>
    <name evidence="2" type="ORF">GKZ89_16915</name>
</gene>
<keyword evidence="1" id="KW-0472">Membrane</keyword>
<dbReference type="Proteomes" id="UP000434639">
    <property type="component" value="Unassembled WGS sequence"/>
</dbReference>
<organism evidence="2 3">
    <name type="scientific">Metabacillus mangrovi</name>
    <dbReference type="NCBI Taxonomy" id="1491830"/>
    <lineage>
        <taxon>Bacteria</taxon>
        <taxon>Bacillati</taxon>
        <taxon>Bacillota</taxon>
        <taxon>Bacilli</taxon>
        <taxon>Bacillales</taxon>
        <taxon>Bacillaceae</taxon>
        <taxon>Metabacillus</taxon>
    </lineage>
</organism>
<reference evidence="2 3" key="1">
    <citation type="journal article" date="2017" name="Int. J. Syst. Evol. Microbiol.">
        <title>Bacillus mangrovi sp. nov., isolated from a sediment sample from a mangrove forest.</title>
        <authorList>
            <person name="Gupta V."/>
            <person name="Singh P.K."/>
            <person name="Korpole S."/>
            <person name="Tanuku N.R.S."/>
            <person name="Pinnaka A.K."/>
        </authorList>
    </citation>
    <scope>NUCLEOTIDE SEQUENCE [LARGE SCALE GENOMIC DNA]</scope>
    <source>
        <strain evidence="2 3">KCTC 33872</strain>
    </source>
</reference>
<feature type="transmembrane region" description="Helical" evidence="1">
    <location>
        <begin position="141"/>
        <end position="161"/>
    </location>
</feature>
<keyword evidence="1" id="KW-0812">Transmembrane</keyword>
<feature type="transmembrane region" description="Helical" evidence="1">
    <location>
        <begin position="48"/>
        <end position="71"/>
    </location>
</feature>
<protein>
    <submittedName>
        <fullName evidence="2">KinB-signaling pathway activation protein</fullName>
    </submittedName>
</protein>
<dbReference type="PIRSF" id="PIRSF029886">
    <property type="entry name" value="KBAA"/>
    <property type="match status" value="1"/>
</dbReference>
<keyword evidence="1" id="KW-1133">Transmembrane helix</keyword>
<comment type="caution">
    <text evidence="2">The sequence shown here is derived from an EMBL/GenBank/DDBJ whole genome shotgun (WGS) entry which is preliminary data.</text>
</comment>
<keyword evidence="3" id="KW-1185">Reference proteome</keyword>